<name>A0A7K1GLZ7_9FLAO</name>
<comment type="caution">
    <text evidence="2">The sequence shown here is derived from an EMBL/GenBank/DDBJ whole genome shotgun (WGS) entry which is preliminary data.</text>
</comment>
<dbReference type="InterPro" id="IPR013096">
    <property type="entry name" value="Cupin_2"/>
</dbReference>
<dbReference type="Gene3D" id="2.60.120.10">
    <property type="entry name" value="Jelly Rolls"/>
    <property type="match status" value="1"/>
</dbReference>
<evidence type="ECO:0000313" key="3">
    <source>
        <dbReference type="Proteomes" id="UP000488936"/>
    </source>
</evidence>
<feature type="domain" description="Cupin type-2" evidence="1">
    <location>
        <begin position="43"/>
        <end position="88"/>
    </location>
</feature>
<evidence type="ECO:0000259" key="1">
    <source>
        <dbReference type="Pfam" id="PF07883"/>
    </source>
</evidence>
<reference evidence="2 3" key="1">
    <citation type="journal article" date="2006" name="Int. J. Syst. Evol. Microbiol.">
        <title>Myroides pelagicus sp. nov., isolated from seawater in Thailand.</title>
        <authorList>
            <person name="Yoon J."/>
            <person name="Maneerat S."/>
            <person name="Kawai F."/>
            <person name="Yokota A."/>
        </authorList>
    </citation>
    <scope>NUCLEOTIDE SEQUENCE [LARGE SCALE GENOMIC DNA]</scope>
    <source>
        <strain evidence="2 3">SM1T</strain>
    </source>
</reference>
<dbReference type="PANTHER" id="PTHR36114:SF1">
    <property type="entry name" value="16.7 KDA PROTEIN IN WHIE LOCUS"/>
    <property type="match status" value="1"/>
</dbReference>
<organism evidence="2 3">
    <name type="scientific">Myroides pelagicus</name>
    <dbReference type="NCBI Taxonomy" id="270914"/>
    <lineage>
        <taxon>Bacteria</taxon>
        <taxon>Pseudomonadati</taxon>
        <taxon>Bacteroidota</taxon>
        <taxon>Flavobacteriia</taxon>
        <taxon>Flavobacteriales</taxon>
        <taxon>Flavobacteriaceae</taxon>
        <taxon>Myroides</taxon>
    </lineage>
</organism>
<dbReference type="InterPro" id="IPR011051">
    <property type="entry name" value="RmlC_Cupin_sf"/>
</dbReference>
<accession>A0A7K1GLZ7</accession>
<sequence>MRNVILDKVNIADEADKVKEFLTIKTLMRLNDHEVNLIKLKGEYEWHKHEDEDKVFMVVEGTLELQFRDRVVTLEKNECIVVPKGEENKPIGKEEVTLLIFEPIRDRY</sequence>
<dbReference type="AlphaFoldDB" id="A0A7K1GLZ7"/>
<protein>
    <submittedName>
        <fullName evidence="2">Cupin domain-containing protein</fullName>
    </submittedName>
</protein>
<gene>
    <name evidence="2" type="ORF">GJV77_06435</name>
</gene>
<dbReference type="RefSeq" id="WP_155035557.1">
    <property type="nucleotide sequence ID" value="NZ_JAYMMG010000001.1"/>
</dbReference>
<dbReference type="CDD" id="cd02226">
    <property type="entry name" value="cupin_YdbB-like"/>
    <property type="match status" value="1"/>
</dbReference>
<keyword evidence="3" id="KW-1185">Reference proteome</keyword>
<proteinExistence type="predicted"/>
<dbReference type="InterPro" id="IPR052044">
    <property type="entry name" value="PKS_Associated_Protein"/>
</dbReference>
<dbReference type="Pfam" id="PF07883">
    <property type="entry name" value="Cupin_2"/>
    <property type="match status" value="1"/>
</dbReference>
<dbReference type="OrthoDB" id="9794183at2"/>
<dbReference type="EMBL" id="WMJY01000010">
    <property type="protein sequence ID" value="MTH29559.1"/>
    <property type="molecule type" value="Genomic_DNA"/>
</dbReference>
<evidence type="ECO:0000313" key="2">
    <source>
        <dbReference type="EMBL" id="MTH29559.1"/>
    </source>
</evidence>
<dbReference type="PANTHER" id="PTHR36114">
    <property type="entry name" value="16.7 KDA PROTEIN IN WHIE LOCUS"/>
    <property type="match status" value="1"/>
</dbReference>
<dbReference type="Proteomes" id="UP000488936">
    <property type="component" value="Unassembled WGS sequence"/>
</dbReference>
<dbReference type="InterPro" id="IPR014710">
    <property type="entry name" value="RmlC-like_jellyroll"/>
</dbReference>
<dbReference type="SUPFAM" id="SSF51182">
    <property type="entry name" value="RmlC-like cupins"/>
    <property type="match status" value="1"/>
</dbReference>